<dbReference type="PANTHER" id="PTHR43685:SF2">
    <property type="entry name" value="GLYCOSYLTRANSFERASE 2-LIKE DOMAIN-CONTAINING PROTEIN"/>
    <property type="match status" value="1"/>
</dbReference>
<keyword evidence="2" id="KW-0808">Transferase</keyword>
<organism evidence="2 3">
    <name type="scientific">Roseimicrobium gellanilyticum</name>
    <dbReference type="NCBI Taxonomy" id="748857"/>
    <lineage>
        <taxon>Bacteria</taxon>
        <taxon>Pseudomonadati</taxon>
        <taxon>Verrucomicrobiota</taxon>
        <taxon>Verrucomicrobiia</taxon>
        <taxon>Verrucomicrobiales</taxon>
        <taxon>Verrucomicrobiaceae</taxon>
        <taxon>Roseimicrobium</taxon>
    </lineage>
</organism>
<dbReference type="InterPro" id="IPR050834">
    <property type="entry name" value="Glycosyltransf_2"/>
</dbReference>
<evidence type="ECO:0000313" key="3">
    <source>
        <dbReference type="Proteomes" id="UP000253426"/>
    </source>
</evidence>
<accession>A0A366HP93</accession>
<dbReference type="OrthoDB" id="9770201at2"/>
<dbReference type="InterPro" id="IPR001173">
    <property type="entry name" value="Glyco_trans_2-like"/>
</dbReference>
<dbReference type="CDD" id="cd00761">
    <property type="entry name" value="Glyco_tranf_GTA_type"/>
    <property type="match status" value="1"/>
</dbReference>
<proteinExistence type="predicted"/>
<dbReference type="Proteomes" id="UP000253426">
    <property type="component" value="Unassembled WGS sequence"/>
</dbReference>
<sequence length="306" mass="34021">MLFSVIIPTYNREQYLRDTLASVLQQTFNDFEIIVVDDGSTDGTVAYLSSLKGKLTLIQQSNAGPGAARNLGMQHATGEYLAFLDSDDLWFPWTLETYAEVIRTASKPAFIAGKPLLFRSEAELAQASAQPTTILQFRDYLATNHEWRWLGASAFVVRRDAALGCGGFAQKNMNAEDADLALKLGTAPGFVQVGGPATLAYREHAANITMVLEKTLTGLWYIINTENAGGYPGGAERARERWRIISYHVRPILLTCLQTGDKRAEAWRMYRATLRWHLATSRWKFLLGFPLKAVRSARRSSAPALV</sequence>
<protein>
    <submittedName>
        <fullName evidence="2">Glycosyl transferase family 2</fullName>
    </submittedName>
</protein>
<comment type="caution">
    <text evidence="2">The sequence shown here is derived from an EMBL/GenBank/DDBJ whole genome shotgun (WGS) entry which is preliminary data.</text>
</comment>
<reference evidence="2 3" key="1">
    <citation type="submission" date="2018-06" db="EMBL/GenBank/DDBJ databases">
        <title>Genomic Encyclopedia of Type Strains, Phase IV (KMG-IV): sequencing the most valuable type-strain genomes for metagenomic binning, comparative biology and taxonomic classification.</title>
        <authorList>
            <person name="Goeker M."/>
        </authorList>
    </citation>
    <scope>NUCLEOTIDE SEQUENCE [LARGE SCALE GENOMIC DNA]</scope>
    <source>
        <strain evidence="2 3">DSM 25532</strain>
    </source>
</reference>
<dbReference type="SUPFAM" id="SSF53448">
    <property type="entry name" value="Nucleotide-diphospho-sugar transferases"/>
    <property type="match status" value="1"/>
</dbReference>
<dbReference type="AlphaFoldDB" id="A0A366HP93"/>
<dbReference type="RefSeq" id="WP_113958442.1">
    <property type="nucleotide sequence ID" value="NZ_QNRR01000003.1"/>
</dbReference>
<dbReference type="Pfam" id="PF00535">
    <property type="entry name" value="Glycos_transf_2"/>
    <property type="match status" value="1"/>
</dbReference>
<evidence type="ECO:0000259" key="1">
    <source>
        <dbReference type="Pfam" id="PF00535"/>
    </source>
</evidence>
<gene>
    <name evidence="2" type="ORF">DES53_103313</name>
</gene>
<dbReference type="PANTHER" id="PTHR43685">
    <property type="entry name" value="GLYCOSYLTRANSFERASE"/>
    <property type="match status" value="1"/>
</dbReference>
<feature type="domain" description="Glycosyltransferase 2-like" evidence="1">
    <location>
        <begin position="4"/>
        <end position="127"/>
    </location>
</feature>
<dbReference type="GO" id="GO:0016740">
    <property type="term" value="F:transferase activity"/>
    <property type="evidence" value="ECO:0007669"/>
    <property type="project" value="UniProtKB-KW"/>
</dbReference>
<dbReference type="InterPro" id="IPR029044">
    <property type="entry name" value="Nucleotide-diphossugar_trans"/>
</dbReference>
<dbReference type="Gene3D" id="3.90.550.10">
    <property type="entry name" value="Spore Coat Polysaccharide Biosynthesis Protein SpsA, Chain A"/>
    <property type="match status" value="1"/>
</dbReference>
<evidence type="ECO:0000313" key="2">
    <source>
        <dbReference type="EMBL" id="RBP45315.1"/>
    </source>
</evidence>
<keyword evidence="3" id="KW-1185">Reference proteome</keyword>
<dbReference type="EMBL" id="QNRR01000003">
    <property type="protein sequence ID" value="RBP45315.1"/>
    <property type="molecule type" value="Genomic_DNA"/>
</dbReference>
<name>A0A366HP93_9BACT</name>